<feature type="domain" description="Transposase IS30-like HTH" evidence="1">
    <location>
        <begin position="2"/>
        <end position="45"/>
    </location>
</feature>
<dbReference type="RefSeq" id="WP_141768283.1">
    <property type="nucleotide sequence ID" value="NZ_FOGM01000028.1"/>
</dbReference>
<reference evidence="2 3" key="1">
    <citation type="submission" date="2016-10" db="EMBL/GenBank/DDBJ databases">
        <authorList>
            <person name="de Groot N.N."/>
        </authorList>
    </citation>
    <scope>NUCLEOTIDE SEQUENCE [LARGE SCALE GENOMIC DNA]</scope>
    <source>
        <strain evidence="2 3">VTM2R47</strain>
    </source>
</reference>
<sequence>MSYHHFTIDERESILIYRTKGMTFSQIARLLHRHPSSISRELKRHSKQGNYSPSRAQTAYHLAKSHCGRKRKLEIDTELSQTVKHLFIECQWSPEEIEGRLRL</sequence>
<dbReference type="InterPro" id="IPR051917">
    <property type="entry name" value="Transposase-Integrase"/>
</dbReference>
<feature type="non-terminal residue" evidence="2">
    <location>
        <position position="103"/>
    </location>
</feature>
<dbReference type="GO" id="GO:0004803">
    <property type="term" value="F:transposase activity"/>
    <property type="evidence" value="ECO:0007669"/>
    <property type="project" value="TreeGrafter"/>
</dbReference>
<organism evidence="2 3">
    <name type="scientific">Streptococcus gallolyticus</name>
    <dbReference type="NCBI Taxonomy" id="315405"/>
    <lineage>
        <taxon>Bacteria</taxon>
        <taxon>Bacillati</taxon>
        <taxon>Bacillota</taxon>
        <taxon>Bacilli</taxon>
        <taxon>Lactobacillales</taxon>
        <taxon>Streptococcaceae</taxon>
        <taxon>Streptococcus</taxon>
    </lineage>
</organism>
<dbReference type="EMBL" id="FOGM01000028">
    <property type="protein sequence ID" value="SES23477.1"/>
    <property type="molecule type" value="Genomic_DNA"/>
</dbReference>
<evidence type="ECO:0000313" key="3">
    <source>
        <dbReference type="Proteomes" id="UP000182712"/>
    </source>
</evidence>
<dbReference type="AlphaFoldDB" id="A0A1H9VQ33"/>
<dbReference type="GO" id="GO:0032196">
    <property type="term" value="P:transposition"/>
    <property type="evidence" value="ECO:0007669"/>
    <property type="project" value="TreeGrafter"/>
</dbReference>
<dbReference type="Proteomes" id="UP000182712">
    <property type="component" value="Unassembled WGS sequence"/>
</dbReference>
<evidence type="ECO:0000313" key="2">
    <source>
        <dbReference type="EMBL" id="SES23477.1"/>
    </source>
</evidence>
<gene>
    <name evidence="2" type="ORF">SAMN04487840_1281</name>
</gene>
<dbReference type="PANTHER" id="PTHR10948">
    <property type="entry name" value="TRANSPOSASE"/>
    <property type="match status" value="1"/>
</dbReference>
<evidence type="ECO:0000259" key="1">
    <source>
        <dbReference type="Pfam" id="PF13936"/>
    </source>
</evidence>
<dbReference type="PANTHER" id="PTHR10948:SF23">
    <property type="entry name" value="TRANSPOSASE INSI FOR INSERTION SEQUENCE ELEMENT IS30A-RELATED"/>
    <property type="match status" value="1"/>
</dbReference>
<dbReference type="InterPro" id="IPR025246">
    <property type="entry name" value="IS30-like_HTH"/>
</dbReference>
<dbReference type="Gene3D" id="1.10.10.60">
    <property type="entry name" value="Homeodomain-like"/>
    <property type="match status" value="1"/>
</dbReference>
<accession>A0A1H9VQ33</accession>
<dbReference type="SUPFAM" id="SSF46689">
    <property type="entry name" value="Homeodomain-like"/>
    <property type="match status" value="1"/>
</dbReference>
<dbReference type="GO" id="GO:0005829">
    <property type="term" value="C:cytosol"/>
    <property type="evidence" value="ECO:0007669"/>
    <property type="project" value="TreeGrafter"/>
</dbReference>
<protein>
    <submittedName>
        <fullName evidence="2">Helix-turn-helix domain-containing protein</fullName>
    </submittedName>
</protein>
<dbReference type="InterPro" id="IPR009057">
    <property type="entry name" value="Homeodomain-like_sf"/>
</dbReference>
<dbReference type="Pfam" id="PF13936">
    <property type="entry name" value="HTH_38"/>
    <property type="match status" value="1"/>
</dbReference>
<name>A0A1H9VQ33_9STRE</name>
<proteinExistence type="predicted"/>